<dbReference type="RefSeq" id="WP_136502233.1">
    <property type="nucleotide sequence ID" value="NZ_JAEHHQ010000009.1"/>
</dbReference>
<dbReference type="AlphaFoldDB" id="A0A4S5C7D1"/>
<evidence type="ECO:0000313" key="1">
    <source>
        <dbReference type="EMBL" id="THJ41514.1"/>
    </source>
</evidence>
<evidence type="ECO:0000313" key="2">
    <source>
        <dbReference type="Proteomes" id="UP000309618"/>
    </source>
</evidence>
<accession>A0A4S5C7D1</accession>
<sequence>MMTKIGNYREALQYVDAQSEKVQDTTSPKITFNLSGMSGVELYNLIISAAIAAAPKWHEAGVKLNTYPLPLVEIVAGVTSAPFLNLPAGDPVESERGKSHRSAARRVACSVNIELPDLVQINQTLEDYDRKEVYKRGFALMRAWFKKGGGNEVV</sequence>
<gene>
    <name evidence="1" type="ORF">E8Q35_17745</name>
</gene>
<protein>
    <submittedName>
        <fullName evidence="1">Uncharacterized protein</fullName>
    </submittedName>
</protein>
<comment type="caution">
    <text evidence="1">The sequence shown here is derived from an EMBL/GenBank/DDBJ whole genome shotgun (WGS) entry which is preliminary data.</text>
</comment>
<dbReference type="EMBL" id="SSUX01000015">
    <property type="protein sequence ID" value="THJ41514.1"/>
    <property type="molecule type" value="Genomic_DNA"/>
</dbReference>
<dbReference type="Proteomes" id="UP000309618">
    <property type="component" value="Unassembled WGS sequence"/>
</dbReference>
<proteinExistence type="predicted"/>
<name>A0A4S5C7D1_AERVE</name>
<organism evidence="1 2">
    <name type="scientific">Aeromonas veronii</name>
    <dbReference type="NCBI Taxonomy" id="654"/>
    <lineage>
        <taxon>Bacteria</taxon>
        <taxon>Pseudomonadati</taxon>
        <taxon>Pseudomonadota</taxon>
        <taxon>Gammaproteobacteria</taxon>
        <taxon>Aeromonadales</taxon>
        <taxon>Aeromonadaceae</taxon>
        <taxon>Aeromonas</taxon>
    </lineage>
</organism>
<reference evidence="1 2" key="1">
    <citation type="submission" date="2019-04" db="EMBL/GenBank/DDBJ databases">
        <title>Comparative genomics of Aeromonas veronii strains pathogenic to fish.</title>
        <authorList>
            <person name="Cascarano M.C."/>
            <person name="Smyrli M."/>
            <person name="Katharios P."/>
        </authorList>
    </citation>
    <scope>NUCLEOTIDE SEQUENCE [LARGE SCALE GENOMIC DNA]</scope>
    <source>
        <strain evidence="1 2">XU1</strain>
    </source>
</reference>